<dbReference type="Proteomes" id="UP001596058">
    <property type="component" value="Unassembled WGS sequence"/>
</dbReference>
<dbReference type="Gene3D" id="1.25.10.10">
    <property type="entry name" value="Leucine-rich Repeat Variant"/>
    <property type="match status" value="1"/>
</dbReference>
<evidence type="ECO:0000313" key="2">
    <source>
        <dbReference type="EMBL" id="MFC5826650.1"/>
    </source>
</evidence>
<feature type="region of interest" description="Disordered" evidence="1">
    <location>
        <begin position="102"/>
        <end position="124"/>
    </location>
</feature>
<gene>
    <name evidence="2" type="ORF">ACFPZ3_22500</name>
</gene>
<keyword evidence="3" id="KW-1185">Reference proteome</keyword>
<evidence type="ECO:0008006" key="4">
    <source>
        <dbReference type="Google" id="ProtNLM"/>
    </source>
</evidence>
<proteinExistence type="predicted"/>
<dbReference type="RefSeq" id="WP_379516165.1">
    <property type="nucleotide sequence ID" value="NZ_JBHSPA010000027.1"/>
</dbReference>
<evidence type="ECO:0000256" key="1">
    <source>
        <dbReference type="SAM" id="MobiDB-lite"/>
    </source>
</evidence>
<comment type="caution">
    <text evidence="2">The sequence shown here is derived from an EMBL/GenBank/DDBJ whole genome shotgun (WGS) entry which is preliminary data.</text>
</comment>
<dbReference type="EMBL" id="JBHSPA010000027">
    <property type="protein sequence ID" value="MFC5826650.1"/>
    <property type="molecule type" value="Genomic_DNA"/>
</dbReference>
<dbReference type="InterPro" id="IPR011989">
    <property type="entry name" value="ARM-like"/>
</dbReference>
<accession>A0ABW1CP04</accession>
<evidence type="ECO:0000313" key="3">
    <source>
        <dbReference type="Proteomes" id="UP001596058"/>
    </source>
</evidence>
<organism evidence="2 3">
    <name type="scientific">Nonomuraea insulae</name>
    <dbReference type="NCBI Taxonomy" id="1616787"/>
    <lineage>
        <taxon>Bacteria</taxon>
        <taxon>Bacillati</taxon>
        <taxon>Actinomycetota</taxon>
        <taxon>Actinomycetes</taxon>
        <taxon>Streptosporangiales</taxon>
        <taxon>Streptosporangiaceae</taxon>
        <taxon>Nonomuraea</taxon>
    </lineage>
</organism>
<protein>
    <recommendedName>
        <fullName evidence="4">HEAT repeat protein</fullName>
    </recommendedName>
</protein>
<sequence>MAGTEEHLPPSAGEPIVDSIRRLVSEAADGRRSSFDDLAAAMFAVVTDSGLAGQAMDVMAAAPTLWIELDVAVRRRYPLFPACACRPHGPLAAVPEGCQSLGRVPDGSAEPGSRGGTSPEPSSTSLAVALAACARDGRERERAVRHPAMRTDAGLLPVLVMRSTDWVRPVRDRAVAVLGEVLAGAVDATAFLAAVPVVAGLEDRARVLPALELVRDALARADDETLDLVRRCPDRSGRRFVYDVALRAGRLDHGRLASAAMHESDQVSRTRCARALAAQAIEHDRPELVLSILDGTSAQGRVEALTALVRLGGTEHGLRFLADSAGMVRLTAQWAVRRAGGDPAELYRERIKTDQRVVGGRATRGLLAGIGDCGTRDDAALVLPYLRDSRPRVRAEAVRTLRRLGAVEAGVAALLEDPAPMVVRNVVITLRDSFPSVPIERLWTLLGAGHPRHVRLGAHRLLIHRGNWSRVRADLLLVHDRDETVSRRACVDLTAWCRRDSASQYLPPPPADLRQELERLAGAAEGVLSARNMRVLRWMLGSAG</sequence>
<dbReference type="InterPro" id="IPR016024">
    <property type="entry name" value="ARM-type_fold"/>
</dbReference>
<name>A0ABW1CP04_9ACTN</name>
<reference evidence="3" key="1">
    <citation type="journal article" date="2019" name="Int. J. Syst. Evol. Microbiol.">
        <title>The Global Catalogue of Microorganisms (GCM) 10K type strain sequencing project: providing services to taxonomists for standard genome sequencing and annotation.</title>
        <authorList>
            <consortium name="The Broad Institute Genomics Platform"/>
            <consortium name="The Broad Institute Genome Sequencing Center for Infectious Disease"/>
            <person name="Wu L."/>
            <person name="Ma J."/>
        </authorList>
    </citation>
    <scope>NUCLEOTIDE SEQUENCE [LARGE SCALE GENOMIC DNA]</scope>
    <source>
        <strain evidence="3">CCUG 53903</strain>
    </source>
</reference>
<dbReference type="SUPFAM" id="SSF48371">
    <property type="entry name" value="ARM repeat"/>
    <property type="match status" value="1"/>
</dbReference>